<organism evidence="1">
    <name type="scientific">Anguilla anguilla</name>
    <name type="common">European freshwater eel</name>
    <name type="synonym">Muraena anguilla</name>
    <dbReference type="NCBI Taxonomy" id="7936"/>
    <lineage>
        <taxon>Eukaryota</taxon>
        <taxon>Metazoa</taxon>
        <taxon>Chordata</taxon>
        <taxon>Craniata</taxon>
        <taxon>Vertebrata</taxon>
        <taxon>Euteleostomi</taxon>
        <taxon>Actinopterygii</taxon>
        <taxon>Neopterygii</taxon>
        <taxon>Teleostei</taxon>
        <taxon>Anguilliformes</taxon>
        <taxon>Anguillidae</taxon>
        <taxon>Anguilla</taxon>
    </lineage>
</organism>
<name>A0A0E9SS17_ANGAN</name>
<sequence>MFFLLPCLLQYSHFLKSFLQRDRQDGH</sequence>
<proteinExistence type="predicted"/>
<dbReference type="AlphaFoldDB" id="A0A0E9SS17"/>
<protein>
    <submittedName>
        <fullName evidence="1">Uncharacterized protein</fullName>
    </submittedName>
</protein>
<evidence type="ECO:0000313" key="1">
    <source>
        <dbReference type="EMBL" id="JAH43293.1"/>
    </source>
</evidence>
<accession>A0A0E9SS17</accession>
<reference evidence="1" key="2">
    <citation type="journal article" date="2015" name="Fish Shellfish Immunol.">
        <title>Early steps in the European eel (Anguilla anguilla)-Vibrio vulnificus interaction in the gills: Role of the RtxA13 toxin.</title>
        <authorList>
            <person name="Callol A."/>
            <person name="Pajuelo D."/>
            <person name="Ebbesson L."/>
            <person name="Teles M."/>
            <person name="MacKenzie S."/>
            <person name="Amaro C."/>
        </authorList>
    </citation>
    <scope>NUCLEOTIDE SEQUENCE</scope>
</reference>
<reference evidence="1" key="1">
    <citation type="submission" date="2014-11" db="EMBL/GenBank/DDBJ databases">
        <authorList>
            <person name="Amaro Gonzalez C."/>
        </authorList>
    </citation>
    <scope>NUCLEOTIDE SEQUENCE</scope>
</reference>
<dbReference type="EMBL" id="GBXM01065284">
    <property type="protein sequence ID" value="JAH43293.1"/>
    <property type="molecule type" value="Transcribed_RNA"/>
</dbReference>